<dbReference type="GO" id="GO:0006298">
    <property type="term" value="P:mismatch repair"/>
    <property type="evidence" value="ECO:0007669"/>
    <property type="project" value="TreeGrafter"/>
</dbReference>
<evidence type="ECO:0000259" key="14">
    <source>
        <dbReference type="PROSITE" id="PS51975"/>
    </source>
</evidence>
<dbReference type="PROSITE" id="PS51975">
    <property type="entry name" value="RNASE_H_2"/>
    <property type="match status" value="1"/>
</dbReference>
<dbReference type="GO" id="GO:0003723">
    <property type="term" value="F:RNA binding"/>
    <property type="evidence" value="ECO:0007669"/>
    <property type="project" value="InterPro"/>
</dbReference>
<comment type="similarity">
    <text evidence="5">Belongs to the RNase HII family.</text>
</comment>
<evidence type="ECO:0000256" key="9">
    <source>
        <dbReference type="ARBA" id="ARBA00022722"/>
    </source>
</evidence>
<name>A0A6J7EIP5_9ZZZZ</name>
<evidence type="ECO:0000256" key="2">
    <source>
        <dbReference type="ARBA" id="ARBA00001936"/>
    </source>
</evidence>
<dbReference type="GO" id="GO:0004523">
    <property type="term" value="F:RNA-DNA hybrid ribonuclease activity"/>
    <property type="evidence" value="ECO:0007669"/>
    <property type="project" value="UniProtKB-EC"/>
</dbReference>
<dbReference type="AlphaFoldDB" id="A0A6J7EIP5"/>
<dbReference type="EMBL" id="CAFBLU010000042">
    <property type="protein sequence ID" value="CAB4881991.1"/>
    <property type="molecule type" value="Genomic_DNA"/>
</dbReference>
<protein>
    <recommendedName>
        <fullName evidence="7">Ribonuclease HII</fullName>
        <ecNumber evidence="6">3.1.26.4</ecNumber>
    </recommendedName>
</protein>
<evidence type="ECO:0000256" key="4">
    <source>
        <dbReference type="ARBA" id="ARBA00004496"/>
    </source>
</evidence>
<evidence type="ECO:0000256" key="8">
    <source>
        <dbReference type="ARBA" id="ARBA00022490"/>
    </source>
</evidence>
<evidence type="ECO:0000313" key="15">
    <source>
        <dbReference type="EMBL" id="CAB4881991.1"/>
    </source>
</evidence>
<keyword evidence="11" id="KW-0255">Endonuclease</keyword>
<dbReference type="InterPro" id="IPR036397">
    <property type="entry name" value="RNaseH_sf"/>
</dbReference>
<keyword evidence="10" id="KW-0479">Metal-binding</keyword>
<dbReference type="NCBIfam" id="NF000595">
    <property type="entry name" value="PRK00015.1-3"/>
    <property type="match status" value="1"/>
</dbReference>
<comment type="cofactor">
    <cofactor evidence="2">
        <name>Mn(2+)</name>
        <dbReference type="ChEBI" id="CHEBI:29035"/>
    </cofactor>
</comment>
<organism evidence="15">
    <name type="scientific">freshwater metagenome</name>
    <dbReference type="NCBI Taxonomy" id="449393"/>
    <lineage>
        <taxon>unclassified sequences</taxon>
        <taxon>metagenomes</taxon>
        <taxon>ecological metagenomes</taxon>
    </lineage>
</organism>
<evidence type="ECO:0000256" key="10">
    <source>
        <dbReference type="ARBA" id="ARBA00022723"/>
    </source>
</evidence>
<evidence type="ECO:0000256" key="7">
    <source>
        <dbReference type="ARBA" id="ARBA00019179"/>
    </source>
</evidence>
<keyword evidence="9" id="KW-0540">Nuclease</keyword>
<dbReference type="Gene3D" id="3.30.420.10">
    <property type="entry name" value="Ribonuclease H-like superfamily/Ribonuclease H"/>
    <property type="match status" value="1"/>
</dbReference>
<sequence length="199" mass="20878">MNWVVGADEAGRGCLAGPLVAAAVAFDQSTLSMDDLRALSDLDDSKKRKGERRTALFVAVTERAAAIAVAIRPAAVIDRDGLHKTNIAALADATAQIGRADGIHLTDGFEVGLPWGKSEKLIKGDSTSAAIAAASIIAKEVRDTYMVRMADVYPGYGFEGHVGYASAGHREAIEALGPCPLHRMSFNSSAYGSSQSTLD</sequence>
<dbReference type="GO" id="GO:0046872">
    <property type="term" value="F:metal ion binding"/>
    <property type="evidence" value="ECO:0007669"/>
    <property type="project" value="UniProtKB-KW"/>
</dbReference>
<keyword evidence="8" id="KW-0963">Cytoplasm</keyword>
<evidence type="ECO:0000256" key="11">
    <source>
        <dbReference type="ARBA" id="ARBA00022759"/>
    </source>
</evidence>
<evidence type="ECO:0000256" key="3">
    <source>
        <dbReference type="ARBA" id="ARBA00001946"/>
    </source>
</evidence>
<dbReference type="InterPro" id="IPR001352">
    <property type="entry name" value="RNase_HII/HIII"/>
</dbReference>
<dbReference type="EC" id="3.1.26.4" evidence="6"/>
<dbReference type="CDD" id="cd07182">
    <property type="entry name" value="RNase_HII_bacteria_HII_like"/>
    <property type="match status" value="1"/>
</dbReference>
<comment type="subcellular location">
    <subcellularLocation>
        <location evidence="4">Cytoplasm</location>
    </subcellularLocation>
</comment>
<feature type="domain" description="RNase H type-2" evidence="14">
    <location>
        <begin position="2"/>
        <end position="198"/>
    </location>
</feature>
<evidence type="ECO:0000256" key="6">
    <source>
        <dbReference type="ARBA" id="ARBA00012180"/>
    </source>
</evidence>
<dbReference type="GO" id="GO:0032299">
    <property type="term" value="C:ribonuclease H2 complex"/>
    <property type="evidence" value="ECO:0007669"/>
    <property type="project" value="TreeGrafter"/>
</dbReference>
<dbReference type="PANTHER" id="PTHR10954:SF18">
    <property type="entry name" value="RIBONUCLEASE HII"/>
    <property type="match status" value="1"/>
</dbReference>
<dbReference type="GO" id="GO:0005737">
    <property type="term" value="C:cytoplasm"/>
    <property type="evidence" value="ECO:0007669"/>
    <property type="project" value="UniProtKB-SubCell"/>
</dbReference>
<dbReference type="InterPro" id="IPR012337">
    <property type="entry name" value="RNaseH-like_sf"/>
</dbReference>
<dbReference type="Pfam" id="PF01351">
    <property type="entry name" value="RNase_HII"/>
    <property type="match status" value="1"/>
</dbReference>
<evidence type="ECO:0000256" key="12">
    <source>
        <dbReference type="ARBA" id="ARBA00022801"/>
    </source>
</evidence>
<keyword evidence="13" id="KW-0464">Manganese</keyword>
<dbReference type="SUPFAM" id="SSF53098">
    <property type="entry name" value="Ribonuclease H-like"/>
    <property type="match status" value="1"/>
</dbReference>
<evidence type="ECO:0000256" key="1">
    <source>
        <dbReference type="ARBA" id="ARBA00000077"/>
    </source>
</evidence>
<evidence type="ECO:0000256" key="5">
    <source>
        <dbReference type="ARBA" id="ARBA00007383"/>
    </source>
</evidence>
<comment type="catalytic activity">
    <reaction evidence="1">
        <text>Endonucleolytic cleavage to 5'-phosphomonoester.</text>
        <dbReference type="EC" id="3.1.26.4"/>
    </reaction>
</comment>
<dbReference type="GO" id="GO:0043137">
    <property type="term" value="P:DNA replication, removal of RNA primer"/>
    <property type="evidence" value="ECO:0007669"/>
    <property type="project" value="TreeGrafter"/>
</dbReference>
<accession>A0A6J7EIP5</accession>
<keyword evidence="12" id="KW-0378">Hydrolase</keyword>
<reference evidence="15" key="1">
    <citation type="submission" date="2020-05" db="EMBL/GenBank/DDBJ databases">
        <authorList>
            <person name="Chiriac C."/>
            <person name="Salcher M."/>
            <person name="Ghai R."/>
            <person name="Kavagutti S V."/>
        </authorList>
    </citation>
    <scope>NUCLEOTIDE SEQUENCE</scope>
</reference>
<evidence type="ECO:0000256" key="13">
    <source>
        <dbReference type="ARBA" id="ARBA00023211"/>
    </source>
</evidence>
<dbReference type="InterPro" id="IPR024567">
    <property type="entry name" value="RNase_HII/HIII_dom"/>
</dbReference>
<dbReference type="InterPro" id="IPR022898">
    <property type="entry name" value="RNase_HII"/>
</dbReference>
<comment type="cofactor">
    <cofactor evidence="3">
        <name>Mg(2+)</name>
        <dbReference type="ChEBI" id="CHEBI:18420"/>
    </cofactor>
</comment>
<gene>
    <name evidence="15" type="ORF">UFOPK3444_01525</name>
</gene>
<dbReference type="PANTHER" id="PTHR10954">
    <property type="entry name" value="RIBONUCLEASE H2 SUBUNIT A"/>
    <property type="match status" value="1"/>
</dbReference>
<proteinExistence type="inferred from homology"/>